<sequence>MSALEKIRQKVSPGIVALLWINVALIALTTAMRADGFDRLAVGAAIVIVASATIGWIRDRTGPTTRIVTAMAHAATVALLVFAFSGSPLQIDMHMYFFASLAICAAWIDWRAIVGYAALVSVHHLLLYFVSPFAVFPQSSDFSRVLLHAVILTLESAVLIAMVFSLVSALVSAEKATHEAEEAHRQNAEMAEQARAADLQAEAERVRLTAEAEEAARMRLQEATSGLAAGLRRLAAGDLAFQLTQPFAPDFEALRHDLNGAVSQLSATLKGVARAAGAIDGNSRDISRSSGELSTRTERQAASLEETAAALGQITANVTHASKRAEEARVVAAQANTSALQSGRIVSEAVDAMGRIEQSSTQISSIIGVIDDIAFQTNLLALNAGVEAARAGEAGKGFAVVAQEVRELAQRSAQAAKEIKELIRNSSAEVQNGVKLVSETGATLSAIETYIATVNEHMDAIALSAREQSSELVGVNAAVTQMDQVTQRNAAMVEEATAAGAALADAAAQLRELIAHFQLGDTARNTAAAHRASGLQKVA</sequence>
<feature type="region of interest" description="Disordered" evidence="5">
    <location>
        <begin position="281"/>
        <end position="300"/>
    </location>
</feature>
<feature type="transmembrane region" description="Helical" evidence="6">
    <location>
        <begin position="117"/>
        <end position="135"/>
    </location>
</feature>
<dbReference type="EMBL" id="JAPVOI010000004">
    <property type="protein sequence ID" value="MCZ4092240.1"/>
    <property type="molecule type" value="Genomic_DNA"/>
</dbReference>
<keyword evidence="6" id="KW-0812">Transmembrane</keyword>
<dbReference type="InterPro" id="IPR004089">
    <property type="entry name" value="MCPsignal_dom"/>
</dbReference>
<keyword evidence="6" id="KW-0472">Membrane</keyword>
<feature type="coiled-coil region" evidence="4">
    <location>
        <begin position="173"/>
        <end position="216"/>
    </location>
</feature>
<feature type="transmembrane region" description="Helical" evidence="6">
    <location>
        <begin position="12"/>
        <end position="34"/>
    </location>
</feature>
<evidence type="ECO:0000313" key="10">
    <source>
        <dbReference type="Proteomes" id="UP001079430"/>
    </source>
</evidence>
<dbReference type="PANTHER" id="PTHR43531:SF11">
    <property type="entry name" value="METHYL-ACCEPTING CHEMOTAXIS PROTEIN 3"/>
    <property type="match status" value="1"/>
</dbReference>
<evidence type="ECO:0000313" key="9">
    <source>
        <dbReference type="EMBL" id="MCZ4092240.1"/>
    </source>
</evidence>
<dbReference type="PROSITE" id="PS50885">
    <property type="entry name" value="HAMP"/>
    <property type="match status" value="1"/>
</dbReference>
<keyword evidence="3" id="KW-0807">Transducer</keyword>
<comment type="caution">
    <text evidence="9">The sequence shown here is derived from an EMBL/GenBank/DDBJ whole genome shotgun (WGS) entry which is preliminary data.</text>
</comment>
<dbReference type="SMART" id="SM00283">
    <property type="entry name" value="MA"/>
    <property type="match status" value="1"/>
</dbReference>
<feature type="transmembrane region" description="Helical" evidence="6">
    <location>
        <begin position="93"/>
        <end position="110"/>
    </location>
</feature>
<evidence type="ECO:0000256" key="1">
    <source>
        <dbReference type="ARBA" id="ARBA00022500"/>
    </source>
</evidence>
<feature type="transmembrane region" description="Helical" evidence="6">
    <location>
        <begin position="69"/>
        <end position="87"/>
    </location>
</feature>
<organism evidence="9 10">
    <name type="scientific">Sinorhizobium psoraleae</name>
    <dbReference type="NCBI Taxonomy" id="520838"/>
    <lineage>
        <taxon>Bacteria</taxon>
        <taxon>Pseudomonadati</taxon>
        <taxon>Pseudomonadota</taxon>
        <taxon>Alphaproteobacteria</taxon>
        <taxon>Hyphomicrobiales</taxon>
        <taxon>Rhizobiaceae</taxon>
        <taxon>Sinorhizobium/Ensifer group</taxon>
        <taxon>Sinorhizobium</taxon>
    </lineage>
</organism>
<evidence type="ECO:0000256" key="6">
    <source>
        <dbReference type="SAM" id="Phobius"/>
    </source>
</evidence>
<evidence type="ECO:0000256" key="2">
    <source>
        <dbReference type="ARBA" id="ARBA00029447"/>
    </source>
</evidence>
<proteinExistence type="inferred from homology"/>
<gene>
    <name evidence="9" type="ORF">O3W52_19860</name>
</gene>
<dbReference type="Pfam" id="PF00015">
    <property type="entry name" value="MCPsignal"/>
    <property type="match status" value="1"/>
</dbReference>
<reference evidence="9" key="1">
    <citation type="submission" date="2022-10" db="EMBL/GenBank/DDBJ databases">
        <title>Whole genome sequencing of three plant growth promoting bacteria isolated from Vachellia tortilis subsp. raddiana in Morocco.</title>
        <authorList>
            <person name="Hnini M."/>
            <person name="Zouagui R."/>
            <person name="Zouagui H."/>
            <person name="Chemao Elfihri M.-W."/>
            <person name="Ibrahimi A."/>
            <person name="Sbabou L."/>
            <person name="Aurag J."/>
        </authorList>
    </citation>
    <scope>NUCLEOTIDE SEQUENCE</scope>
    <source>
        <strain evidence="9">LMR678</strain>
    </source>
</reference>
<dbReference type="PANTHER" id="PTHR43531">
    <property type="entry name" value="PROTEIN ICFG"/>
    <property type="match status" value="1"/>
</dbReference>
<evidence type="ECO:0000259" key="7">
    <source>
        <dbReference type="PROSITE" id="PS50111"/>
    </source>
</evidence>
<evidence type="ECO:0000256" key="3">
    <source>
        <dbReference type="PROSITE-ProRule" id="PRU00284"/>
    </source>
</evidence>
<dbReference type="SUPFAM" id="SSF58104">
    <property type="entry name" value="Methyl-accepting chemotaxis protein (MCP) signaling domain"/>
    <property type="match status" value="1"/>
</dbReference>
<feature type="domain" description="Methyl-accepting transducer" evidence="7">
    <location>
        <begin position="275"/>
        <end position="504"/>
    </location>
</feature>
<accession>A0ABT4KJT9</accession>
<dbReference type="InterPro" id="IPR051310">
    <property type="entry name" value="MCP_chemotaxis"/>
</dbReference>
<name>A0ABT4KJT9_9HYPH</name>
<protein>
    <submittedName>
        <fullName evidence="9">Methyl-accepting chemotaxis protein</fullName>
    </submittedName>
</protein>
<dbReference type="Proteomes" id="UP001079430">
    <property type="component" value="Unassembled WGS sequence"/>
</dbReference>
<evidence type="ECO:0000256" key="5">
    <source>
        <dbReference type="SAM" id="MobiDB-lite"/>
    </source>
</evidence>
<dbReference type="InterPro" id="IPR004090">
    <property type="entry name" value="Chemotax_Me-accpt_rcpt"/>
</dbReference>
<feature type="transmembrane region" description="Helical" evidence="6">
    <location>
        <begin position="40"/>
        <end position="57"/>
    </location>
</feature>
<keyword evidence="4" id="KW-0175">Coiled coil</keyword>
<comment type="similarity">
    <text evidence="2">Belongs to the methyl-accepting chemotaxis (MCP) protein family.</text>
</comment>
<evidence type="ECO:0000256" key="4">
    <source>
        <dbReference type="SAM" id="Coils"/>
    </source>
</evidence>
<keyword evidence="10" id="KW-1185">Reference proteome</keyword>
<dbReference type="CDD" id="cd11386">
    <property type="entry name" value="MCP_signal"/>
    <property type="match status" value="1"/>
</dbReference>
<dbReference type="PRINTS" id="PR00260">
    <property type="entry name" value="CHEMTRNSDUCR"/>
</dbReference>
<feature type="domain" description="HAMP" evidence="8">
    <location>
        <begin position="218"/>
        <end position="270"/>
    </location>
</feature>
<dbReference type="InterPro" id="IPR003660">
    <property type="entry name" value="HAMP_dom"/>
</dbReference>
<dbReference type="PROSITE" id="PS50111">
    <property type="entry name" value="CHEMOTAXIS_TRANSDUC_2"/>
    <property type="match status" value="1"/>
</dbReference>
<evidence type="ECO:0000259" key="8">
    <source>
        <dbReference type="PROSITE" id="PS50885"/>
    </source>
</evidence>
<dbReference type="Gene3D" id="1.10.287.950">
    <property type="entry name" value="Methyl-accepting chemotaxis protein"/>
    <property type="match status" value="1"/>
</dbReference>
<keyword evidence="6" id="KW-1133">Transmembrane helix</keyword>
<dbReference type="RefSeq" id="WP_269282397.1">
    <property type="nucleotide sequence ID" value="NZ_JAPVOI010000004.1"/>
</dbReference>
<feature type="transmembrane region" description="Helical" evidence="6">
    <location>
        <begin position="147"/>
        <end position="171"/>
    </location>
</feature>
<keyword evidence="1" id="KW-0145">Chemotaxis</keyword>